<feature type="compositionally biased region" description="Basic residues" evidence="1">
    <location>
        <begin position="427"/>
        <end position="437"/>
    </location>
</feature>
<reference evidence="2" key="1">
    <citation type="submission" date="2022-11" db="EMBL/GenBank/DDBJ databases">
        <title>Centuries of genome instability and evolution in soft-shell clam transmissible cancer (bioRxiv).</title>
        <authorList>
            <person name="Hart S.F.M."/>
            <person name="Yonemitsu M.A."/>
            <person name="Giersch R.M."/>
            <person name="Beal B.F."/>
            <person name="Arriagada G."/>
            <person name="Davis B.W."/>
            <person name="Ostrander E.A."/>
            <person name="Goff S.P."/>
            <person name="Metzger M.J."/>
        </authorList>
    </citation>
    <scope>NUCLEOTIDE SEQUENCE</scope>
    <source>
        <strain evidence="2">MELC-2E11</strain>
        <tissue evidence="2">Siphon/mantle</tissue>
    </source>
</reference>
<feature type="compositionally biased region" description="Low complexity" evidence="1">
    <location>
        <begin position="272"/>
        <end position="284"/>
    </location>
</feature>
<feature type="compositionally biased region" description="Polar residues" evidence="1">
    <location>
        <begin position="230"/>
        <end position="271"/>
    </location>
</feature>
<feature type="compositionally biased region" description="Polar residues" evidence="1">
    <location>
        <begin position="438"/>
        <end position="456"/>
    </location>
</feature>
<accession>A0ABY7EW90</accession>
<evidence type="ECO:0000313" key="3">
    <source>
        <dbReference type="Proteomes" id="UP001164746"/>
    </source>
</evidence>
<sequence>SLEVTVSVSDQQDRIASQNILGSDLTTPLIEHFVAHTQLVNVQSQLPRASAESQVELGSAPTVHINIAQQSQLVSIPVSAKQCSIGNIGGALHVHLVSAPQSQLVSAPQSQLVRVHQCSTNHRSKAQLGSATHSQLGIAPDTQLVSVTQAQLSSDLDSLLVSDPQAHQESAPQSQLGSAPATQLVSAQQAQLGSATQRLRIDPDFLLGSTPNKQLGSALQSKLSRAPQAQLGSASQSHLRSAPDSQLGSSSQMQLVSAPRTQPGNATPSQLGSAPDSSGDSAPDFLLGSVPTGQLGSTSLYLCQQVEVDCSGIFKPGQLGLALGRGRISMGLRVINFNRKYCIKQQNNVRIFMNEEDSEEYRHDTDLVGVIGSIPSIEYETSITAAKALKSNIRNPPSVAGLLNVFSSCDKPSQSTSTDALSGLKVPLRRNKSKSTRKCSSSDKPSQNELQSTVSHTVAPDTPCPPEVVSLVDGLFAEKVTHHHDILHLVVIIFRMSSFNIVDWTELFHTVIKQVFGGLFMLKGNGYTACYVVKMIVSIIRTKLKHLTRKPAQDTVWDIGYDRQKNGVAVKFRNETNCKLIGIHCICHRLALAYTDTLEDAAYFKQVQMWLVQWWKLFENSPKKLVVYFKVQTEIKSILFKADERRDIATHRLNSLSYVEGIPYSPANTLKHCTRFVNRSFKFVSAVYILAEVLPHLHQLSNTFQFGSIGLSQVLSTIQYTNDKLDKIADSMSPCRDLEVDGCFNILELSPPDNEIKSMEYMCKKYTDALKKNIEARFAKTLPLLSSLVSFDAEKVTSKNYPKFKNHGAYDLQLDAEWGLLKYDLLKWKSESQYITQTDCLQMLVRLSYFYLVLSDLADIVLSLPVTKTCQCCQMNKNKIEVRSEK</sequence>
<name>A0ABY7EW90_MYAAR</name>
<organism evidence="2 3">
    <name type="scientific">Mya arenaria</name>
    <name type="common">Soft-shell clam</name>
    <dbReference type="NCBI Taxonomy" id="6604"/>
    <lineage>
        <taxon>Eukaryota</taxon>
        <taxon>Metazoa</taxon>
        <taxon>Spiralia</taxon>
        <taxon>Lophotrochozoa</taxon>
        <taxon>Mollusca</taxon>
        <taxon>Bivalvia</taxon>
        <taxon>Autobranchia</taxon>
        <taxon>Heteroconchia</taxon>
        <taxon>Euheterodonta</taxon>
        <taxon>Imparidentia</taxon>
        <taxon>Neoheterodontei</taxon>
        <taxon>Myida</taxon>
        <taxon>Myoidea</taxon>
        <taxon>Myidae</taxon>
        <taxon>Mya</taxon>
    </lineage>
</organism>
<evidence type="ECO:0000256" key="1">
    <source>
        <dbReference type="SAM" id="MobiDB-lite"/>
    </source>
</evidence>
<feature type="region of interest" description="Disordered" evidence="1">
    <location>
        <begin position="217"/>
        <end position="288"/>
    </location>
</feature>
<feature type="non-terminal residue" evidence="2">
    <location>
        <position position="886"/>
    </location>
</feature>
<evidence type="ECO:0000313" key="2">
    <source>
        <dbReference type="EMBL" id="WAR13379.1"/>
    </source>
</evidence>
<proteinExistence type="predicted"/>
<feature type="region of interest" description="Disordered" evidence="1">
    <location>
        <begin position="414"/>
        <end position="461"/>
    </location>
</feature>
<dbReference type="Proteomes" id="UP001164746">
    <property type="component" value="Chromosome 8"/>
</dbReference>
<dbReference type="PANTHER" id="PTHR46880:SF5">
    <property type="entry name" value="DUF4371 DOMAIN-CONTAINING PROTEIN"/>
    <property type="match status" value="1"/>
</dbReference>
<protein>
    <recommendedName>
        <fullName evidence="4">Zinc finger protein 862</fullName>
    </recommendedName>
</protein>
<feature type="region of interest" description="Disordered" evidence="1">
    <location>
        <begin position="163"/>
        <end position="182"/>
    </location>
</feature>
<dbReference type="EMBL" id="CP111019">
    <property type="protein sequence ID" value="WAR13379.1"/>
    <property type="molecule type" value="Genomic_DNA"/>
</dbReference>
<gene>
    <name evidence="2" type="ORF">MAR_027559</name>
</gene>
<feature type="compositionally biased region" description="Polar residues" evidence="1">
    <location>
        <begin position="165"/>
        <end position="182"/>
    </location>
</feature>
<keyword evidence="3" id="KW-1185">Reference proteome</keyword>
<dbReference type="PANTHER" id="PTHR46880">
    <property type="entry name" value="RAS-ASSOCIATING DOMAIN-CONTAINING PROTEIN"/>
    <property type="match status" value="1"/>
</dbReference>
<evidence type="ECO:0008006" key="4">
    <source>
        <dbReference type="Google" id="ProtNLM"/>
    </source>
</evidence>